<protein>
    <submittedName>
        <fullName evidence="1">Uncharacterized protein</fullName>
    </submittedName>
</protein>
<comment type="caution">
    <text evidence="1">The sequence shown here is derived from an EMBL/GenBank/DDBJ whole genome shotgun (WGS) entry which is preliminary data.</text>
</comment>
<organism evidence="1 2">
    <name type="scientific">Portunus trituberculatus</name>
    <name type="common">Swimming crab</name>
    <name type="synonym">Neptunus trituberculatus</name>
    <dbReference type="NCBI Taxonomy" id="210409"/>
    <lineage>
        <taxon>Eukaryota</taxon>
        <taxon>Metazoa</taxon>
        <taxon>Ecdysozoa</taxon>
        <taxon>Arthropoda</taxon>
        <taxon>Crustacea</taxon>
        <taxon>Multicrustacea</taxon>
        <taxon>Malacostraca</taxon>
        <taxon>Eumalacostraca</taxon>
        <taxon>Eucarida</taxon>
        <taxon>Decapoda</taxon>
        <taxon>Pleocyemata</taxon>
        <taxon>Brachyura</taxon>
        <taxon>Eubrachyura</taxon>
        <taxon>Portunoidea</taxon>
        <taxon>Portunidae</taxon>
        <taxon>Portuninae</taxon>
        <taxon>Portunus</taxon>
    </lineage>
</organism>
<proteinExistence type="predicted"/>
<dbReference type="Proteomes" id="UP000324222">
    <property type="component" value="Unassembled WGS sequence"/>
</dbReference>
<evidence type="ECO:0000313" key="1">
    <source>
        <dbReference type="EMBL" id="MPC93877.1"/>
    </source>
</evidence>
<accession>A0A5B7JL42</accession>
<dbReference type="EMBL" id="VSRR010096439">
    <property type="protein sequence ID" value="MPC93877.1"/>
    <property type="molecule type" value="Genomic_DNA"/>
</dbReference>
<gene>
    <name evidence="1" type="ORF">E2C01_089022</name>
</gene>
<name>A0A5B7JL42_PORTR</name>
<dbReference type="AlphaFoldDB" id="A0A5B7JL42"/>
<reference evidence="1 2" key="1">
    <citation type="submission" date="2019-05" db="EMBL/GenBank/DDBJ databases">
        <title>Another draft genome of Portunus trituberculatus and its Hox gene families provides insights of decapod evolution.</title>
        <authorList>
            <person name="Jeong J.-H."/>
            <person name="Song I."/>
            <person name="Kim S."/>
            <person name="Choi T."/>
            <person name="Kim D."/>
            <person name="Ryu S."/>
            <person name="Kim W."/>
        </authorList>
    </citation>
    <scope>NUCLEOTIDE SEQUENCE [LARGE SCALE GENOMIC DNA]</scope>
    <source>
        <tissue evidence="1">Muscle</tissue>
    </source>
</reference>
<evidence type="ECO:0000313" key="2">
    <source>
        <dbReference type="Proteomes" id="UP000324222"/>
    </source>
</evidence>
<sequence>MNDDHLLSGVRIRWGHGEAEEALLHQHAVCRRPRVDRQVRPAPTFLHEWLQGWVLFEQRQEPLVELGQSLAVPLGKPHTATGSAHLRRGSTRGGVSIHDVLQAWRQGWRVHRGGGSRGLRGLTLCLVRSGEAMRSAAAGRQSFSAPPTGSFTLLT</sequence>
<keyword evidence="2" id="KW-1185">Reference proteome</keyword>